<dbReference type="PROSITE" id="PS01230">
    <property type="entry name" value="TRMA_1"/>
    <property type="match status" value="1"/>
</dbReference>
<evidence type="ECO:0000256" key="5">
    <source>
        <dbReference type="ARBA" id="ARBA00022691"/>
    </source>
</evidence>
<dbReference type="Proteomes" id="UP000237073">
    <property type="component" value="Unassembled WGS sequence"/>
</dbReference>
<feature type="binding site" evidence="9 11">
    <location>
        <position position="307"/>
    </location>
    <ligand>
        <name>S-adenosyl-L-methionine</name>
        <dbReference type="ChEBI" id="CHEBI:59789"/>
    </ligand>
</feature>
<keyword evidence="2 9" id="KW-0698">rRNA processing</keyword>
<dbReference type="EMBL" id="PQGE01000005">
    <property type="protein sequence ID" value="POP45931.1"/>
    <property type="molecule type" value="Genomic_DNA"/>
</dbReference>
<evidence type="ECO:0000256" key="3">
    <source>
        <dbReference type="ARBA" id="ARBA00022603"/>
    </source>
</evidence>
<evidence type="ECO:0000256" key="10">
    <source>
        <dbReference type="NCBIfam" id="TIGR02085"/>
    </source>
</evidence>
<dbReference type="Gene3D" id="2.40.50.1070">
    <property type="match status" value="1"/>
</dbReference>
<evidence type="ECO:0000313" key="14">
    <source>
        <dbReference type="EMBL" id="POP49238.1"/>
    </source>
</evidence>
<evidence type="ECO:0000256" key="12">
    <source>
        <dbReference type="PROSITE-ProRule" id="PRU10015"/>
    </source>
</evidence>
<feature type="binding site" evidence="9">
    <location>
        <position position="3"/>
    </location>
    <ligand>
        <name>[4Fe-4S] cluster</name>
        <dbReference type="ChEBI" id="CHEBI:49883"/>
    </ligand>
</feature>
<feature type="binding site" evidence="9 11">
    <location>
        <position position="262"/>
    </location>
    <ligand>
        <name>S-adenosyl-L-methionine</name>
        <dbReference type="ChEBI" id="CHEBI:59789"/>
    </ligand>
</feature>
<feature type="binding site" evidence="9">
    <location>
        <position position="11"/>
    </location>
    <ligand>
        <name>[4Fe-4S] cluster</name>
        <dbReference type="ChEBI" id="CHEBI:49883"/>
    </ligand>
</feature>
<dbReference type="FunFam" id="2.40.50.1070:FF:000002">
    <property type="entry name" value="23S rRNA (uracil(747)-C(5))-methyltransferase RlmC"/>
    <property type="match status" value="1"/>
</dbReference>
<comment type="function">
    <text evidence="9">Catalyzes the formation of 5-methyl-uridine at position 747 (m5U747) in 23S rRNA.</text>
</comment>
<dbReference type="GO" id="GO:0005506">
    <property type="term" value="F:iron ion binding"/>
    <property type="evidence" value="ECO:0007669"/>
    <property type="project" value="UniProtKB-UniRule"/>
</dbReference>
<keyword evidence="8 9" id="KW-0411">Iron-sulfur</keyword>
<dbReference type="RefSeq" id="WP_103675455.1">
    <property type="nucleotide sequence ID" value="NZ_PQGD01000006.1"/>
</dbReference>
<dbReference type="InterPro" id="IPR030391">
    <property type="entry name" value="MeTrfase_TrmA_CS"/>
</dbReference>
<dbReference type="EMBL" id="PQGD01000006">
    <property type="protein sequence ID" value="POP49238.1"/>
    <property type="molecule type" value="Genomic_DNA"/>
</dbReference>
<protein>
    <recommendedName>
        <fullName evidence="9 10">23S rRNA (uracil(747)-C(5))-methyltransferase RlmC</fullName>
        <ecNumber evidence="9 10">2.1.1.189</ecNumber>
    </recommendedName>
    <alternativeName>
        <fullName evidence="9">23S rRNA(m5U747)-methyltransferase</fullName>
    </alternativeName>
</protein>
<sequence length="375" mass="41454">MQCALYDADRCRSCQWIERPVADQLSAKMADLRALLNALTIEEWCTPLSGPAQAFRNKAKMVVSGSVEKPLLGMLHRDGTAQDLTSCPLYPASFAPVFAALKPFIARAGLTPYNVARRRGELKYLLLTESQMDGGMMLRFVLRSETKLAQLRAALPALQAQLPQLKVISVNIQPVHMAIMEGEKEIFLTGQQALAEQFNNVPLWIRPQSFFQTNPTVASQLYATARAWVSALPVQHMWDLFCGVGGFGLHCATPTMKLTGIEIAPEAIACAKQSAAQLGLHNLHFQALDSTQFATAQGDRPDLVLVNPPRRGIGKALCDYLSQMAPPFIIYSSCNAQTMAQDLRQLPGYRIARVQLFDMFPHTAHYEVLTLLIAR</sequence>
<dbReference type="InterPro" id="IPR030390">
    <property type="entry name" value="MeTrfase_TrmA_AS"/>
</dbReference>
<evidence type="ECO:0000313" key="16">
    <source>
        <dbReference type="Proteomes" id="UP000247005"/>
    </source>
</evidence>
<name>A0A2P5GRR8_9ENTR</name>
<evidence type="ECO:0000256" key="8">
    <source>
        <dbReference type="ARBA" id="ARBA00023014"/>
    </source>
</evidence>
<proteinExistence type="inferred from homology"/>
<dbReference type="PROSITE" id="PS01231">
    <property type="entry name" value="TRMA_2"/>
    <property type="match status" value="1"/>
</dbReference>
<reference evidence="15 16" key="1">
    <citation type="submission" date="2018-01" db="EMBL/GenBank/DDBJ databases">
        <title>Superficieibacter electus gen. nov., sp. nov., an extended-spectrum beta-lactamase possessing member of the Enterobacteriaceae family, isolated from intensive care unit surfaces.</title>
        <authorList>
            <person name="Potter R.F."/>
            <person name="D'Souza A.W."/>
        </authorList>
    </citation>
    <scope>NUCLEOTIDE SEQUENCE [LARGE SCALE GENOMIC DNA]</scope>
    <source>
        <strain evidence="14 16">BP-1</strain>
        <strain evidence="13 15">BP-2</strain>
    </source>
</reference>
<dbReference type="Gene3D" id="3.40.50.150">
    <property type="entry name" value="Vaccinia Virus protein VP39"/>
    <property type="match status" value="1"/>
</dbReference>
<dbReference type="NCBIfam" id="TIGR02085">
    <property type="entry name" value="meth_trns_rumB"/>
    <property type="match status" value="1"/>
</dbReference>
<keyword evidence="7 9" id="KW-0408">Iron</keyword>
<feature type="binding site" evidence="9 11">
    <location>
        <position position="241"/>
    </location>
    <ligand>
        <name>S-adenosyl-L-methionine</name>
        <dbReference type="ChEBI" id="CHEBI:59789"/>
    </ligand>
</feature>
<feature type="binding site" evidence="9">
    <location>
        <position position="14"/>
    </location>
    <ligand>
        <name>[4Fe-4S] cluster</name>
        <dbReference type="ChEBI" id="CHEBI:49883"/>
    </ligand>
</feature>
<dbReference type="NCBIfam" id="TIGR00479">
    <property type="entry name" value="rumA"/>
    <property type="match status" value="1"/>
</dbReference>
<keyword evidence="1 9" id="KW-0004">4Fe-4S</keyword>
<dbReference type="GO" id="GO:0051539">
    <property type="term" value="F:4 iron, 4 sulfur cluster binding"/>
    <property type="evidence" value="ECO:0007669"/>
    <property type="project" value="UniProtKB-KW"/>
</dbReference>
<evidence type="ECO:0000313" key="13">
    <source>
        <dbReference type="EMBL" id="POP45931.1"/>
    </source>
</evidence>
<dbReference type="AlphaFoldDB" id="A0A2P5GRR8"/>
<evidence type="ECO:0000256" key="11">
    <source>
        <dbReference type="PROSITE-ProRule" id="PRU01024"/>
    </source>
</evidence>
<feature type="binding site" evidence="9 11">
    <location>
        <position position="212"/>
    </location>
    <ligand>
        <name>S-adenosyl-L-methionine</name>
        <dbReference type="ChEBI" id="CHEBI:59789"/>
    </ligand>
</feature>
<dbReference type="SUPFAM" id="SSF53335">
    <property type="entry name" value="S-adenosyl-L-methionine-dependent methyltransferases"/>
    <property type="match status" value="1"/>
</dbReference>
<evidence type="ECO:0000256" key="4">
    <source>
        <dbReference type="ARBA" id="ARBA00022679"/>
    </source>
</evidence>
<dbReference type="HAMAP" id="MF_01012">
    <property type="entry name" value="23SrRNA_methyltr_RlmC"/>
    <property type="match status" value="1"/>
</dbReference>
<keyword evidence="15" id="KW-1185">Reference proteome</keyword>
<feature type="active site" description="Nucleophile" evidence="9 11">
    <location>
        <position position="334"/>
    </location>
</feature>
<dbReference type="GO" id="GO:0070475">
    <property type="term" value="P:rRNA base methylation"/>
    <property type="evidence" value="ECO:0007669"/>
    <property type="project" value="TreeGrafter"/>
</dbReference>
<dbReference type="PANTHER" id="PTHR11061">
    <property type="entry name" value="RNA M5U METHYLTRANSFERASE"/>
    <property type="match status" value="1"/>
</dbReference>
<feature type="active site" evidence="12">
    <location>
        <position position="334"/>
    </location>
</feature>
<dbReference type="PROSITE" id="PS51687">
    <property type="entry name" value="SAM_MT_RNA_M5U"/>
    <property type="match status" value="1"/>
</dbReference>
<dbReference type="InterPro" id="IPR029063">
    <property type="entry name" value="SAM-dependent_MTases_sf"/>
</dbReference>
<dbReference type="PANTHER" id="PTHR11061:SF30">
    <property type="entry name" value="TRNA (URACIL(54)-C(5))-METHYLTRANSFERASE"/>
    <property type="match status" value="1"/>
</dbReference>
<comment type="catalytic activity">
    <reaction evidence="9">
        <text>uridine(747) in 23S rRNA + S-adenosyl-L-methionine = 5-methyluridine(747) in 23S rRNA + S-adenosyl-L-homocysteine + H(+)</text>
        <dbReference type="Rhea" id="RHEA:42628"/>
        <dbReference type="Rhea" id="RHEA-COMP:10154"/>
        <dbReference type="Rhea" id="RHEA-COMP:10155"/>
        <dbReference type="ChEBI" id="CHEBI:15378"/>
        <dbReference type="ChEBI" id="CHEBI:57856"/>
        <dbReference type="ChEBI" id="CHEBI:59789"/>
        <dbReference type="ChEBI" id="CHEBI:65315"/>
        <dbReference type="ChEBI" id="CHEBI:74447"/>
        <dbReference type="EC" id="2.1.1.189"/>
    </reaction>
</comment>
<evidence type="ECO:0000256" key="2">
    <source>
        <dbReference type="ARBA" id="ARBA00022552"/>
    </source>
</evidence>
<dbReference type="GO" id="GO:0070041">
    <property type="term" value="F:rRNA (uridine-C5-)-methyltransferase activity"/>
    <property type="evidence" value="ECO:0007669"/>
    <property type="project" value="UniProtKB-UniRule"/>
</dbReference>
<dbReference type="OrthoDB" id="9804590at2"/>
<organism evidence="14 16">
    <name type="scientific">Superficieibacter electus</name>
    <dbReference type="NCBI Taxonomy" id="2022662"/>
    <lineage>
        <taxon>Bacteria</taxon>
        <taxon>Pseudomonadati</taxon>
        <taxon>Pseudomonadota</taxon>
        <taxon>Gammaproteobacteria</taxon>
        <taxon>Enterobacterales</taxon>
        <taxon>Enterobacteriaceae</taxon>
        <taxon>Superficieibacter</taxon>
    </lineage>
</organism>
<keyword evidence="3 9" id="KW-0489">Methyltransferase</keyword>
<keyword evidence="5 9" id="KW-0949">S-adenosyl-L-methionine</keyword>
<feature type="binding site" evidence="9">
    <location>
        <position position="87"/>
    </location>
    <ligand>
        <name>[4Fe-4S] cluster</name>
        <dbReference type="ChEBI" id="CHEBI:49883"/>
    </ligand>
</feature>
<accession>A0A2P5GRR8</accession>
<keyword evidence="6 9" id="KW-0479">Metal-binding</keyword>
<dbReference type="CDD" id="cd02440">
    <property type="entry name" value="AdoMet_MTases"/>
    <property type="match status" value="1"/>
</dbReference>
<comment type="similarity">
    <text evidence="9">Belongs to the class I-like SAM-binding methyltransferase superfamily. RNA M5U methyltransferase family. RlmC subfamily.</text>
</comment>
<dbReference type="EC" id="2.1.1.189" evidence="9 10"/>
<evidence type="ECO:0000256" key="7">
    <source>
        <dbReference type="ARBA" id="ARBA00023004"/>
    </source>
</evidence>
<dbReference type="InterPro" id="IPR010280">
    <property type="entry name" value="U5_MeTrfase_fam"/>
</dbReference>
<evidence type="ECO:0000256" key="9">
    <source>
        <dbReference type="HAMAP-Rule" id="MF_01012"/>
    </source>
</evidence>
<keyword evidence="4 9" id="KW-0808">Transferase</keyword>
<evidence type="ECO:0000313" key="15">
    <source>
        <dbReference type="Proteomes" id="UP000237073"/>
    </source>
</evidence>
<dbReference type="InterPro" id="IPR011825">
    <property type="entry name" value="23SrRNA_MeTrfase_RlmC"/>
</dbReference>
<dbReference type="Proteomes" id="UP000247005">
    <property type="component" value="Unassembled WGS sequence"/>
</dbReference>
<comment type="caution">
    <text evidence="14">The sequence shown here is derived from an EMBL/GenBank/DDBJ whole genome shotgun (WGS) entry which is preliminary data.</text>
</comment>
<evidence type="ECO:0000256" key="1">
    <source>
        <dbReference type="ARBA" id="ARBA00022485"/>
    </source>
</evidence>
<evidence type="ECO:0000256" key="6">
    <source>
        <dbReference type="ARBA" id="ARBA00022723"/>
    </source>
</evidence>
<dbReference type="Pfam" id="PF05958">
    <property type="entry name" value="tRNA_U5-meth_tr"/>
    <property type="match status" value="1"/>
</dbReference>
<gene>
    <name evidence="14" type="primary">rumB</name>
    <name evidence="9" type="synonym">rlmC</name>
    <name evidence="14" type="ORF">CHU32_09010</name>
    <name evidence="13" type="ORF">CHU33_07465</name>
</gene>